<dbReference type="SUPFAM" id="SSF54928">
    <property type="entry name" value="RNA-binding domain, RBD"/>
    <property type="match status" value="1"/>
</dbReference>
<dbReference type="EMBL" id="GDHC01006015">
    <property type="protein sequence ID" value="JAQ12614.1"/>
    <property type="molecule type" value="Transcribed_RNA"/>
</dbReference>
<feature type="compositionally biased region" description="Low complexity" evidence="3">
    <location>
        <begin position="211"/>
        <end position="236"/>
    </location>
</feature>
<sequence>MLMGCVVQVINLPTAYPLSIDELYNLFSIFGTIVRIYIHFDIHLRGYIQYATIKQAEIAIQCGNRLKLYAKTITVRPTSLASLDITKVSVHHPPLRYNTNPSNGTATTVAAGADGCPRQTLQYNSMIATTLGVVQIQTYKDFTHLASRIHFQTDKHLCMHKSIDNGCTTVFLTNVPNDVQEIKRLCCTVLSNPNLCFYLRQQHTAAGTGDNTTTNTHVSTSSSTSNSTSSSASTNTDIAIPTTASDDEILIQQTHKVLLRRN</sequence>
<dbReference type="InterPro" id="IPR012677">
    <property type="entry name" value="Nucleotide-bd_a/b_plait_sf"/>
</dbReference>
<dbReference type="InterPro" id="IPR000504">
    <property type="entry name" value="RRM_dom"/>
</dbReference>
<dbReference type="Pfam" id="PF00076">
    <property type="entry name" value="RRM_1"/>
    <property type="match status" value="1"/>
</dbReference>
<protein>
    <recommendedName>
        <fullName evidence="4">RRM domain-containing protein</fullName>
    </recommendedName>
</protein>
<dbReference type="Gene3D" id="3.30.70.330">
    <property type="match status" value="1"/>
</dbReference>
<organism evidence="5">
    <name type="scientific">Lygus hesperus</name>
    <name type="common">Western plant bug</name>
    <dbReference type="NCBI Taxonomy" id="30085"/>
    <lineage>
        <taxon>Eukaryota</taxon>
        <taxon>Metazoa</taxon>
        <taxon>Ecdysozoa</taxon>
        <taxon>Arthropoda</taxon>
        <taxon>Hexapoda</taxon>
        <taxon>Insecta</taxon>
        <taxon>Pterygota</taxon>
        <taxon>Neoptera</taxon>
        <taxon>Paraneoptera</taxon>
        <taxon>Hemiptera</taxon>
        <taxon>Heteroptera</taxon>
        <taxon>Panheteroptera</taxon>
        <taxon>Cimicomorpha</taxon>
        <taxon>Miridae</taxon>
        <taxon>Mirini</taxon>
        <taxon>Lygus</taxon>
    </lineage>
</organism>
<reference evidence="5" key="1">
    <citation type="journal article" date="2016" name="Gigascience">
        <title>De novo construction of an expanded transcriptome assembly for the western tarnished plant bug, Lygus hesperus.</title>
        <authorList>
            <person name="Tassone E.E."/>
            <person name="Geib S.M."/>
            <person name="Hall B."/>
            <person name="Fabrick J.A."/>
            <person name="Brent C.S."/>
            <person name="Hull J.J."/>
        </authorList>
    </citation>
    <scope>NUCLEOTIDE SEQUENCE</scope>
</reference>
<feature type="region of interest" description="Disordered" evidence="3">
    <location>
        <begin position="208"/>
        <end position="238"/>
    </location>
</feature>
<gene>
    <name evidence="5" type="ORF">g.17065</name>
</gene>
<accession>A0A146LYD7</accession>
<evidence type="ECO:0000256" key="3">
    <source>
        <dbReference type="SAM" id="MobiDB-lite"/>
    </source>
</evidence>
<dbReference type="InterPro" id="IPR035979">
    <property type="entry name" value="RBD_domain_sf"/>
</dbReference>
<proteinExistence type="predicted"/>
<dbReference type="CDD" id="cd00590">
    <property type="entry name" value="RRM_SF"/>
    <property type="match status" value="1"/>
</dbReference>
<evidence type="ECO:0000256" key="1">
    <source>
        <dbReference type="ARBA" id="ARBA00022884"/>
    </source>
</evidence>
<dbReference type="AlphaFoldDB" id="A0A146LYD7"/>
<evidence type="ECO:0000259" key="4">
    <source>
        <dbReference type="PROSITE" id="PS50102"/>
    </source>
</evidence>
<evidence type="ECO:0000313" key="5">
    <source>
        <dbReference type="EMBL" id="JAQ12614.1"/>
    </source>
</evidence>
<dbReference type="PROSITE" id="PS50102">
    <property type="entry name" value="RRM"/>
    <property type="match status" value="1"/>
</dbReference>
<keyword evidence="1 2" id="KW-0694">RNA-binding</keyword>
<name>A0A146LYD7_LYGHE</name>
<dbReference type="GO" id="GO:0003723">
    <property type="term" value="F:RNA binding"/>
    <property type="evidence" value="ECO:0007669"/>
    <property type="project" value="UniProtKB-UniRule"/>
</dbReference>
<feature type="domain" description="RRM" evidence="4">
    <location>
        <begin position="5"/>
        <end position="80"/>
    </location>
</feature>
<dbReference type="SMART" id="SM00360">
    <property type="entry name" value="RRM"/>
    <property type="match status" value="1"/>
</dbReference>
<evidence type="ECO:0000256" key="2">
    <source>
        <dbReference type="PROSITE-ProRule" id="PRU00176"/>
    </source>
</evidence>